<reference evidence="1 2" key="1">
    <citation type="journal article" date="2009" name="Appl. Environ. Microbiol.">
        <title>Three genomes from the phylum Acidobacteria provide insight into the lifestyles of these microorganisms in soils.</title>
        <authorList>
            <person name="Ward N.L."/>
            <person name="Challacombe J.F."/>
            <person name="Janssen P.H."/>
            <person name="Henrissat B."/>
            <person name="Coutinho P.M."/>
            <person name="Wu M."/>
            <person name="Xie G."/>
            <person name="Haft D.H."/>
            <person name="Sait M."/>
            <person name="Badger J."/>
            <person name="Barabote R.D."/>
            <person name="Bradley B."/>
            <person name="Brettin T.S."/>
            <person name="Brinkac L.M."/>
            <person name="Bruce D."/>
            <person name="Creasy T."/>
            <person name="Daugherty S.C."/>
            <person name="Davidsen T.M."/>
            <person name="DeBoy R.T."/>
            <person name="Detter J.C."/>
            <person name="Dodson R.J."/>
            <person name="Durkin A.S."/>
            <person name="Ganapathy A."/>
            <person name="Gwinn-Giglio M."/>
            <person name="Han C.S."/>
            <person name="Khouri H."/>
            <person name="Kiss H."/>
            <person name="Kothari S.P."/>
            <person name="Madupu R."/>
            <person name="Nelson K.E."/>
            <person name="Nelson W.C."/>
            <person name="Paulsen I."/>
            <person name="Penn K."/>
            <person name="Ren Q."/>
            <person name="Rosovitz M.J."/>
            <person name="Selengut J.D."/>
            <person name="Shrivastava S."/>
            <person name="Sullivan S.A."/>
            <person name="Tapia R."/>
            <person name="Thompson L.S."/>
            <person name="Watkins K.L."/>
            <person name="Yang Q."/>
            <person name="Yu C."/>
            <person name="Zafar N."/>
            <person name="Zhou L."/>
            <person name="Kuske C.R."/>
        </authorList>
    </citation>
    <scope>NUCLEOTIDE SEQUENCE [LARGE SCALE GENOMIC DNA]</scope>
    <source>
        <strain evidence="2">ATCC 51196 / DSM 11244 / BCRC 80197 / JCM 7670 / NBRC 15755 / NCIMB 13165 / 161</strain>
    </source>
</reference>
<organism evidence="1 2">
    <name type="scientific">Acidobacterium capsulatum (strain ATCC 51196 / DSM 11244 / BCRC 80197 / JCM 7670 / NBRC 15755 / NCIMB 13165 / 161)</name>
    <dbReference type="NCBI Taxonomy" id="240015"/>
    <lineage>
        <taxon>Bacteria</taxon>
        <taxon>Pseudomonadati</taxon>
        <taxon>Acidobacteriota</taxon>
        <taxon>Terriglobia</taxon>
        <taxon>Terriglobales</taxon>
        <taxon>Acidobacteriaceae</taxon>
        <taxon>Acidobacterium</taxon>
    </lineage>
</organism>
<accession>C1F9P0</accession>
<evidence type="ECO:0000313" key="2">
    <source>
        <dbReference type="Proteomes" id="UP000002207"/>
    </source>
</evidence>
<protein>
    <submittedName>
        <fullName evidence="1">Uncharacterized protein</fullName>
    </submittedName>
</protein>
<dbReference type="HOGENOM" id="CLU_3283288_0_0_0"/>
<dbReference type="InParanoid" id="C1F9P0"/>
<name>C1F9P0_ACIC5</name>
<proteinExistence type="predicted"/>
<dbReference type="AlphaFoldDB" id="C1F9P0"/>
<dbReference type="Proteomes" id="UP000002207">
    <property type="component" value="Chromosome"/>
</dbReference>
<gene>
    <name evidence="1" type="ordered locus">ACP_2199</name>
</gene>
<dbReference type="KEGG" id="aca:ACP_2199"/>
<sequence length="40" mass="4487">MKWLRCAQWQLRQIAAGAAQPAPDKHRAHIMVTDDAASSR</sequence>
<dbReference type="EMBL" id="CP001472">
    <property type="protein sequence ID" value="ACO31619.1"/>
    <property type="molecule type" value="Genomic_DNA"/>
</dbReference>
<keyword evidence="2" id="KW-1185">Reference proteome</keyword>
<evidence type="ECO:0000313" key="1">
    <source>
        <dbReference type="EMBL" id="ACO31619.1"/>
    </source>
</evidence>